<proteinExistence type="predicted"/>
<evidence type="ECO:0000313" key="2">
    <source>
        <dbReference type="EMBL" id="ERT48212.1"/>
    </source>
</evidence>
<dbReference type="EMBL" id="AXOL01000070">
    <property type="protein sequence ID" value="ERT48212.1"/>
    <property type="molecule type" value="Genomic_DNA"/>
</dbReference>
<gene>
    <name evidence="2" type="ORF">O991_02644</name>
</gene>
<comment type="caution">
    <text evidence="2">The sequence shown here is derived from an EMBL/GenBank/DDBJ whole genome shotgun (WGS) entry which is preliminary data.</text>
</comment>
<protein>
    <submittedName>
        <fullName evidence="2">Uncharacterized protein</fullName>
    </submittedName>
</protein>
<keyword evidence="1" id="KW-1133">Transmembrane helix</keyword>
<sequence length="272" mass="31515">MKNFWNKLRNKWLDYWEDDEFNMIKWHLSQHDKRSLLYGGFIISILTLTVCLFATGINNIRISHKNNEDVLEIYNMIYSYLATATEDEYDKIAQSIRHDLVISQYRGDMKELLSYIPNTADSCCLERSDYLDRICLVFLNTGETYGLDIYNKADSIAEQKKIGMMLLSGYDEINEAQLIIRAQPSQGTSSVSLDRGRGIVSFHKMKSLFCDDCIQDILDTVEDELVDEAVLYDTEEKKFYPVTEGNLQIGDYAFDLFYEAGSFQIDIDYIGE</sequence>
<dbReference type="RefSeq" id="WP_023043218.1">
    <property type="nucleotide sequence ID" value="NZ_KI518290.1"/>
</dbReference>
<evidence type="ECO:0000256" key="1">
    <source>
        <dbReference type="SAM" id="Phobius"/>
    </source>
</evidence>
<organism evidence="2 3">
    <name type="scientific">Enterococcus faecium 10/96A</name>
    <dbReference type="NCBI Taxonomy" id="1391465"/>
    <lineage>
        <taxon>Bacteria</taxon>
        <taxon>Bacillati</taxon>
        <taxon>Bacillota</taxon>
        <taxon>Bacilli</taxon>
        <taxon>Lactobacillales</taxon>
        <taxon>Enterococcaceae</taxon>
        <taxon>Enterococcus</taxon>
    </lineage>
</organism>
<dbReference type="AlphaFoldDB" id="A0AAV3KXW8"/>
<keyword evidence="1" id="KW-0472">Membrane</keyword>
<reference evidence="2 3" key="1">
    <citation type="submission" date="2013-09" db="EMBL/GenBank/DDBJ databases">
        <title>The Genome Sequence of Enterococcus faecium 10/96A.</title>
        <authorList>
            <consortium name="The Broad Institute Genome Sequencing Platform"/>
            <consortium name="The Broad Institute Genome Sequencing Center for Infectious Disease"/>
            <person name="Earl A.M."/>
            <person name="Gilmore M.S."/>
            <person name="Lebreton F."/>
            <person name="Courvalin P."/>
            <person name="Walker B."/>
            <person name="Young S.K."/>
            <person name="Zeng Q."/>
            <person name="Gargeya S."/>
            <person name="Fitzgerald M."/>
            <person name="Haas B."/>
            <person name="Abouelleil A."/>
            <person name="Alvarado L."/>
            <person name="Arachchi H.M."/>
            <person name="Berlin A.M."/>
            <person name="Chapman S.B."/>
            <person name="Dewar J."/>
            <person name="Goldberg J."/>
            <person name="Griggs A."/>
            <person name="Gujja S."/>
            <person name="Hansen M."/>
            <person name="Howarth C."/>
            <person name="Imamovic A."/>
            <person name="Larimer J."/>
            <person name="McCowan C."/>
            <person name="Murphy C."/>
            <person name="Neiman D."/>
            <person name="Pearson M."/>
            <person name="Priest M."/>
            <person name="Roberts A."/>
            <person name="Saif S."/>
            <person name="Shea T."/>
            <person name="Sisk P."/>
            <person name="Sykes S."/>
            <person name="Wortman J."/>
            <person name="Nusbaum C."/>
            <person name="Birren B."/>
        </authorList>
    </citation>
    <scope>NUCLEOTIDE SEQUENCE [LARGE SCALE GENOMIC DNA]</scope>
    <source>
        <strain evidence="2 3">10/96A</strain>
    </source>
</reference>
<feature type="transmembrane region" description="Helical" evidence="1">
    <location>
        <begin position="35"/>
        <end position="57"/>
    </location>
</feature>
<accession>A0AAV3KXW8</accession>
<evidence type="ECO:0000313" key="3">
    <source>
        <dbReference type="Proteomes" id="UP000017126"/>
    </source>
</evidence>
<dbReference type="Proteomes" id="UP000017126">
    <property type="component" value="Unassembled WGS sequence"/>
</dbReference>
<keyword evidence="1" id="KW-0812">Transmembrane</keyword>
<name>A0AAV3KXW8_ENTFC</name>